<dbReference type="AlphaFoldDB" id="A0A0V1AJG2"/>
<evidence type="ECO:0000313" key="2">
    <source>
        <dbReference type="Proteomes" id="UP000054653"/>
    </source>
</evidence>
<sequence length="122" mass="14257">MRISWLNVTILQEKADAGHWQYFSTIKCISDKCFRDHQHNNGESGKRKNFIKNIAFELLQPYLRSRLQCKTLTKKLRLQIETHLPDPGPSTTQDTNIQIKKRDASFVQGRKTERPKQYAANV</sequence>
<dbReference type="Proteomes" id="UP000054653">
    <property type="component" value="Unassembled WGS sequence"/>
</dbReference>
<accession>A0A0V1AJG2</accession>
<gene>
    <name evidence="1" type="ORF">T03_7816</name>
</gene>
<keyword evidence="2" id="KW-1185">Reference proteome</keyword>
<evidence type="ECO:0000313" key="1">
    <source>
        <dbReference type="EMBL" id="KRY24939.1"/>
    </source>
</evidence>
<dbReference type="EMBL" id="JYDI01002678">
    <property type="protein sequence ID" value="KRY24939.1"/>
    <property type="molecule type" value="Genomic_DNA"/>
</dbReference>
<proteinExistence type="predicted"/>
<organism evidence="1 2">
    <name type="scientific">Trichinella britovi</name>
    <name type="common">Parasitic roundworm</name>
    <dbReference type="NCBI Taxonomy" id="45882"/>
    <lineage>
        <taxon>Eukaryota</taxon>
        <taxon>Metazoa</taxon>
        <taxon>Ecdysozoa</taxon>
        <taxon>Nematoda</taxon>
        <taxon>Enoplea</taxon>
        <taxon>Dorylaimia</taxon>
        <taxon>Trichinellida</taxon>
        <taxon>Trichinellidae</taxon>
        <taxon>Trichinella</taxon>
    </lineage>
</organism>
<comment type="caution">
    <text evidence="1">The sequence shown here is derived from an EMBL/GenBank/DDBJ whole genome shotgun (WGS) entry which is preliminary data.</text>
</comment>
<protein>
    <submittedName>
        <fullName evidence="1">Uncharacterized protein</fullName>
    </submittedName>
</protein>
<name>A0A0V1AJG2_TRIBR</name>
<dbReference type="OrthoDB" id="6077919at2759"/>
<reference evidence="1 2" key="1">
    <citation type="submission" date="2015-01" db="EMBL/GenBank/DDBJ databases">
        <title>Evolution of Trichinella species and genotypes.</title>
        <authorList>
            <person name="Korhonen P.K."/>
            <person name="Edoardo P."/>
            <person name="Giuseppe L.R."/>
            <person name="Gasser R.B."/>
        </authorList>
    </citation>
    <scope>NUCLEOTIDE SEQUENCE [LARGE SCALE GENOMIC DNA]</scope>
    <source>
        <strain evidence="1">ISS120</strain>
    </source>
</reference>